<dbReference type="OrthoDB" id="407617at2759"/>
<gene>
    <name evidence="7" type="ORF">NliqN6_5949</name>
</gene>
<dbReference type="InterPro" id="IPR051415">
    <property type="entry name" value="LAAT-1"/>
</dbReference>
<organism evidence="7 8">
    <name type="scientific">Naganishia liquefaciens</name>
    <dbReference type="NCBI Taxonomy" id="104408"/>
    <lineage>
        <taxon>Eukaryota</taxon>
        <taxon>Fungi</taxon>
        <taxon>Dikarya</taxon>
        <taxon>Basidiomycota</taxon>
        <taxon>Agaricomycotina</taxon>
        <taxon>Tremellomycetes</taxon>
        <taxon>Filobasidiales</taxon>
        <taxon>Filobasidiaceae</taxon>
        <taxon>Naganishia</taxon>
    </lineage>
</organism>
<keyword evidence="4 6" id="KW-0472">Membrane</keyword>
<sequence length="299" mass="33121">MTNLVAIEALAILGAVFWSIQLVPQIWLNYRRHHTDGLQPSMMILWSLAGLPLGIHNILSNQHVALQVQAQILTGLSLVTWGQTMYYGNKWPMRKCLLASAGLGIAFAAMECAFVFGFKHGNVSDTVLHNFLRSQAILSAIGLGLGVLRHYLDIYQHKAVRGISWTFVFLDAMGDLTSLLAIVLKSPVDATAAAIYATELALWIGIMLAGVIFALRDTIQARDEPQQPQSEAQVIRNDSHQSEVTTPTALGLDTSLHQTPILEEPYHRSAFASIRKRLPKKLAHRLEERRRLEVDSQGA</sequence>
<comment type="subcellular location">
    <subcellularLocation>
        <location evidence="1">Membrane</location>
        <topology evidence="1">Multi-pass membrane protein</topology>
    </subcellularLocation>
</comment>
<name>A0A8H3YIV4_9TREE</name>
<proteinExistence type="predicted"/>
<reference evidence="7" key="1">
    <citation type="submission" date="2020-07" db="EMBL/GenBank/DDBJ databases">
        <title>Draft Genome Sequence of a Deep-Sea Yeast, Naganishia (Cryptococcus) liquefaciens strain N6.</title>
        <authorList>
            <person name="Han Y.W."/>
            <person name="Kajitani R."/>
            <person name="Morimoto H."/>
            <person name="Parhat M."/>
            <person name="Tsubouchi H."/>
            <person name="Bakenova O."/>
            <person name="Ogata M."/>
            <person name="Argunhan B."/>
            <person name="Aoki R."/>
            <person name="Kajiwara S."/>
            <person name="Itoh T."/>
            <person name="Iwasaki H."/>
        </authorList>
    </citation>
    <scope>NUCLEOTIDE SEQUENCE</scope>
    <source>
        <strain evidence="7">N6</strain>
    </source>
</reference>
<keyword evidence="2 6" id="KW-0812">Transmembrane</keyword>
<feature type="transmembrane region" description="Helical" evidence="6">
    <location>
        <begin position="42"/>
        <end position="59"/>
    </location>
</feature>
<evidence type="ECO:0000256" key="3">
    <source>
        <dbReference type="ARBA" id="ARBA00022989"/>
    </source>
</evidence>
<feature type="transmembrane region" description="Helical" evidence="6">
    <location>
        <begin position="136"/>
        <end position="152"/>
    </location>
</feature>
<evidence type="ECO:0000313" key="7">
    <source>
        <dbReference type="EMBL" id="GHJ89547.1"/>
    </source>
</evidence>
<dbReference type="Gene3D" id="1.20.1280.290">
    <property type="match status" value="1"/>
</dbReference>
<feature type="transmembrane region" description="Helical" evidence="6">
    <location>
        <begin position="164"/>
        <end position="184"/>
    </location>
</feature>
<dbReference type="SMART" id="SM00679">
    <property type="entry name" value="CTNS"/>
    <property type="match status" value="2"/>
</dbReference>
<feature type="transmembrane region" description="Helical" evidence="6">
    <location>
        <begin position="6"/>
        <end position="30"/>
    </location>
</feature>
<comment type="caution">
    <text evidence="7">The sequence shown here is derived from an EMBL/GenBank/DDBJ whole genome shotgun (WGS) entry which is preliminary data.</text>
</comment>
<feature type="transmembrane region" description="Helical" evidence="6">
    <location>
        <begin position="190"/>
        <end position="215"/>
    </location>
</feature>
<dbReference type="Pfam" id="PF04193">
    <property type="entry name" value="PQ-loop"/>
    <property type="match status" value="2"/>
</dbReference>
<evidence type="ECO:0000256" key="5">
    <source>
        <dbReference type="SAM" id="MobiDB-lite"/>
    </source>
</evidence>
<dbReference type="EMBL" id="BLZA01000046">
    <property type="protein sequence ID" value="GHJ89547.1"/>
    <property type="molecule type" value="Genomic_DNA"/>
</dbReference>
<keyword evidence="8" id="KW-1185">Reference proteome</keyword>
<evidence type="ECO:0000256" key="1">
    <source>
        <dbReference type="ARBA" id="ARBA00004141"/>
    </source>
</evidence>
<dbReference type="Proteomes" id="UP000620104">
    <property type="component" value="Unassembled WGS sequence"/>
</dbReference>
<evidence type="ECO:0008006" key="9">
    <source>
        <dbReference type="Google" id="ProtNLM"/>
    </source>
</evidence>
<dbReference type="GO" id="GO:0016020">
    <property type="term" value="C:membrane"/>
    <property type="evidence" value="ECO:0007669"/>
    <property type="project" value="UniProtKB-SubCell"/>
</dbReference>
<evidence type="ECO:0000313" key="8">
    <source>
        <dbReference type="Proteomes" id="UP000620104"/>
    </source>
</evidence>
<feature type="transmembrane region" description="Helical" evidence="6">
    <location>
        <begin position="96"/>
        <end position="116"/>
    </location>
</feature>
<accession>A0A8H3YIV4</accession>
<dbReference type="InterPro" id="IPR006603">
    <property type="entry name" value="PQ-loop_rpt"/>
</dbReference>
<dbReference type="PANTHER" id="PTHR16201:SF37">
    <property type="entry name" value="PQ-LOOP REPEAT-CONTAINING PROTEIN"/>
    <property type="match status" value="1"/>
</dbReference>
<dbReference type="AlphaFoldDB" id="A0A8H3YIV4"/>
<evidence type="ECO:0000256" key="2">
    <source>
        <dbReference type="ARBA" id="ARBA00022692"/>
    </source>
</evidence>
<evidence type="ECO:0000256" key="6">
    <source>
        <dbReference type="SAM" id="Phobius"/>
    </source>
</evidence>
<keyword evidence="3 6" id="KW-1133">Transmembrane helix</keyword>
<dbReference type="PANTHER" id="PTHR16201">
    <property type="entry name" value="SEVEN TRANSMEMBRANE PROTEIN 1-RELATED"/>
    <property type="match status" value="1"/>
</dbReference>
<feature type="region of interest" description="Disordered" evidence="5">
    <location>
        <begin position="224"/>
        <end position="244"/>
    </location>
</feature>
<protein>
    <recommendedName>
        <fullName evidence="9">PQ loop repeat protein</fullName>
    </recommendedName>
</protein>
<evidence type="ECO:0000256" key="4">
    <source>
        <dbReference type="ARBA" id="ARBA00023136"/>
    </source>
</evidence>